<reference evidence="1" key="1">
    <citation type="submission" date="2023-07" db="EMBL/GenBank/DDBJ databases">
        <title>Black Yeasts Isolated from many extreme environments.</title>
        <authorList>
            <person name="Coleine C."/>
            <person name="Stajich J.E."/>
            <person name="Selbmann L."/>
        </authorList>
    </citation>
    <scope>NUCLEOTIDE SEQUENCE</scope>
    <source>
        <strain evidence="1">CCFEE 5714</strain>
    </source>
</reference>
<sequence>MEPVRTEGNAFWCGNERFLIKGISYTPCHPDLSSSSFDSLIDPLAEDRLTALDRDIAVLSGPGGLGLNTIHVTGLDFRNNHGKALNMLAEAGIYVLVTICERLKAPKAHRNSTDPNFDTAPYYKVSAMRRAFRTVHELADYPNVLGFVIGGVHISWPQNSKIAEVRRAAVRDVKTFLRLRGGRMPPVGTNTRDDAQMRIPMLEYFTAGSSQERVDFFGLGCFSWAGRSNFQISGWQHMVQALEQYPVPMCLSEYGAYIGDYRRWDEVDCLYSPDMTGVFSGGCVYTYFESKNPYGIVKVDEDGNLEKKWKETEGLQQHFGVVNQRSPAELYSADTKDYENWTGQFPAAGQNPWYATSNLPSLPGTIEDFLREIRSDAAYEVSEARSQPPATAESVQRTQAVTEGVANLNLKS</sequence>
<evidence type="ECO:0000313" key="1">
    <source>
        <dbReference type="EMBL" id="KAK3714020.1"/>
    </source>
</evidence>
<name>A0ACC3NBM6_9PEZI</name>
<comment type="caution">
    <text evidence="1">The sequence shown here is derived from an EMBL/GenBank/DDBJ whole genome shotgun (WGS) entry which is preliminary data.</text>
</comment>
<proteinExistence type="predicted"/>
<organism evidence="1 2">
    <name type="scientific">Vermiconidia calcicola</name>
    <dbReference type="NCBI Taxonomy" id="1690605"/>
    <lineage>
        <taxon>Eukaryota</taxon>
        <taxon>Fungi</taxon>
        <taxon>Dikarya</taxon>
        <taxon>Ascomycota</taxon>
        <taxon>Pezizomycotina</taxon>
        <taxon>Dothideomycetes</taxon>
        <taxon>Dothideomycetidae</taxon>
        <taxon>Mycosphaerellales</taxon>
        <taxon>Extremaceae</taxon>
        <taxon>Vermiconidia</taxon>
    </lineage>
</organism>
<evidence type="ECO:0000313" key="2">
    <source>
        <dbReference type="Proteomes" id="UP001281147"/>
    </source>
</evidence>
<dbReference type="Proteomes" id="UP001281147">
    <property type="component" value="Unassembled WGS sequence"/>
</dbReference>
<dbReference type="EMBL" id="JAUTXU010000058">
    <property type="protein sequence ID" value="KAK3714020.1"/>
    <property type="molecule type" value="Genomic_DNA"/>
</dbReference>
<keyword evidence="2" id="KW-1185">Reference proteome</keyword>
<accession>A0ACC3NBM6</accession>
<gene>
    <name evidence="1" type="primary">GAS5_4</name>
    <name evidence="1" type="ORF">LTR37_008049</name>
</gene>
<protein>
    <submittedName>
        <fullName evidence="1">1,3-beta-glucanosyltransferase</fullName>
    </submittedName>
</protein>